<dbReference type="NCBIfam" id="NF045662">
    <property type="entry name" value="DVU0298_fam"/>
    <property type="match status" value="1"/>
</dbReference>
<dbReference type="STRING" id="880072.Desac_1902"/>
<organism evidence="1 2">
    <name type="scientific">Desulfobacca acetoxidans (strain ATCC 700848 / DSM 11109 / ASRB2)</name>
    <dbReference type="NCBI Taxonomy" id="880072"/>
    <lineage>
        <taxon>Bacteria</taxon>
        <taxon>Pseudomonadati</taxon>
        <taxon>Thermodesulfobacteriota</taxon>
        <taxon>Desulfobaccia</taxon>
        <taxon>Desulfobaccales</taxon>
        <taxon>Desulfobaccaceae</taxon>
        <taxon>Desulfobacca</taxon>
    </lineage>
</organism>
<dbReference type="Gene3D" id="1.25.10.10">
    <property type="entry name" value="Leucine-rich Repeat Variant"/>
    <property type="match status" value="1"/>
</dbReference>
<dbReference type="Proteomes" id="UP000000483">
    <property type="component" value="Chromosome"/>
</dbReference>
<evidence type="ECO:0000313" key="1">
    <source>
        <dbReference type="EMBL" id="AEB09740.1"/>
    </source>
</evidence>
<name>F2NJT5_DESAR</name>
<reference evidence="2" key="2">
    <citation type="submission" date="2011-03" db="EMBL/GenBank/DDBJ databases">
        <title>The complete genome of Desulfobacca acetoxidans DSM 11109.</title>
        <authorList>
            <consortium name="US DOE Joint Genome Institute (JGI-PGF)"/>
            <person name="Lucas S."/>
            <person name="Copeland A."/>
            <person name="Lapidus A."/>
            <person name="Bruce D."/>
            <person name="Goodwin L."/>
            <person name="Pitluck S."/>
            <person name="Peters L."/>
            <person name="Kyrpides N."/>
            <person name="Mavromatis K."/>
            <person name="Ivanova N."/>
            <person name="Ovchinnikova G."/>
            <person name="Teshima H."/>
            <person name="Detter J.C."/>
            <person name="Han C."/>
            <person name="Land M."/>
            <person name="Hauser L."/>
            <person name="Markowitz V."/>
            <person name="Cheng J.-F."/>
            <person name="Hugenholtz P."/>
            <person name="Woyke T."/>
            <person name="Wu D."/>
            <person name="Spring S."/>
            <person name="Schueler E."/>
            <person name="Brambilla E."/>
            <person name="Klenk H.-P."/>
            <person name="Eisen J.A."/>
        </authorList>
    </citation>
    <scope>NUCLEOTIDE SEQUENCE [LARGE SCALE GENOMIC DNA]</scope>
    <source>
        <strain evidence="2">ATCC 700848 / DSM 11109 / ASRB2</strain>
    </source>
</reference>
<sequence length="221" mass="24476">MMVDTRKSKRDQITHLLRVSDFQALANLAGRGGGVVTTLVQMLYQPDDLLHWRAAEALGFIAQAHPKRIEKIIGRLLWSLNEDSGSFGWGAAAVLGEIGRNNIKLVEEIILMLFNCLEEEFSREGMLWGLGRLGQVHPQVVRQAAPRIQACLADSNPQVITHAVWCLGIIGVQEASSDIRRLVDNPQPVKLYEDGVLRDTTVGQISAEALERLASYPETDI</sequence>
<evidence type="ECO:0008006" key="3">
    <source>
        <dbReference type="Google" id="ProtNLM"/>
    </source>
</evidence>
<evidence type="ECO:0000313" key="2">
    <source>
        <dbReference type="Proteomes" id="UP000000483"/>
    </source>
</evidence>
<keyword evidence="2" id="KW-1185">Reference proteome</keyword>
<proteinExistence type="predicted"/>
<accession>F2NJT5</accession>
<dbReference type="InterPro" id="IPR011989">
    <property type="entry name" value="ARM-like"/>
</dbReference>
<dbReference type="AlphaFoldDB" id="F2NJT5"/>
<dbReference type="HOGENOM" id="CLU_094508_0_0_7"/>
<dbReference type="eggNOG" id="COG1413">
    <property type="taxonomic scope" value="Bacteria"/>
</dbReference>
<reference evidence="1 2" key="1">
    <citation type="journal article" date="2011" name="Stand. Genomic Sci.">
        <title>Complete genome sequence of the acetate-degrading sulfate reducer Desulfobacca acetoxidans type strain (ASRB2).</title>
        <authorList>
            <person name="Goker M."/>
            <person name="Teshima H."/>
            <person name="Lapidus A."/>
            <person name="Nolan M."/>
            <person name="Lucas S."/>
            <person name="Hammon N."/>
            <person name="Deshpande S."/>
            <person name="Cheng J.F."/>
            <person name="Tapia R."/>
            <person name="Han C."/>
            <person name="Goodwin L."/>
            <person name="Pitluck S."/>
            <person name="Huntemann M."/>
            <person name="Liolios K."/>
            <person name="Ivanova N."/>
            <person name="Pagani I."/>
            <person name="Mavromatis K."/>
            <person name="Ovchinikova G."/>
            <person name="Pati A."/>
            <person name="Chen A."/>
            <person name="Palaniappan K."/>
            <person name="Land M."/>
            <person name="Hauser L."/>
            <person name="Brambilla E.M."/>
            <person name="Rohde M."/>
            <person name="Spring S."/>
            <person name="Detter J.C."/>
            <person name="Woyke T."/>
            <person name="Bristow J."/>
            <person name="Eisen J.A."/>
            <person name="Markowitz V."/>
            <person name="Hugenholtz P."/>
            <person name="Kyrpides N.C."/>
            <person name="Klenk H.P."/>
        </authorList>
    </citation>
    <scope>NUCLEOTIDE SEQUENCE [LARGE SCALE GENOMIC DNA]</scope>
    <source>
        <strain evidence="2">ATCC 700848 / DSM 11109 / ASRB2</strain>
    </source>
</reference>
<dbReference type="InterPro" id="IPR016024">
    <property type="entry name" value="ARM-type_fold"/>
</dbReference>
<dbReference type="InterPro" id="IPR054701">
    <property type="entry name" value="DVU0298-like"/>
</dbReference>
<dbReference type="OrthoDB" id="5430983at2"/>
<dbReference type="RefSeq" id="WP_013706849.1">
    <property type="nucleotide sequence ID" value="NC_015388.1"/>
</dbReference>
<dbReference type="EMBL" id="CP002629">
    <property type="protein sequence ID" value="AEB09740.1"/>
    <property type="molecule type" value="Genomic_DNA"/>
</dbReference>
<protein>
    <recommendedName>
        <fullName evidence="3">HEAT repeat domain-containing protein</fullName>
    </recommendedName>
</protein>
<gene>
    <name evidence="1" type="ordered locus">Desac_1902</name>
</gene>
<dbReference type="SUPFAM" id="SSF48371">
    <property type="entry name" value="ARM repeat"/>
    <property type="match status" value="1"/>
</dbReference>
<dbReference type="KEGG" id="dao:Desac_1902"/>